<dbReference type="EMBL" id="RBAK01000006">
    <property type="protein sequence ID" value="RKN45247.1"/>
    <property type="molecule type" value="Genomic_DNA"/>
</dbReference>
<dbReference type="AlphaFoldDB" id="A0A3A9ZD00"/>
<dbReference type="Proteomes" id="UP000281726">
    <property type="component" value="Unassembled WGS sequence"/>
</dbReference>
<accession>A0A3A9ZD00</accession>
<sequence>MERAGSRRPGRPVGAAAAGCRAARLAPRVGTPGPRGSAPAGSWRWRSPCGRASPGWRRHGAGQRASAAGRRRSGRPSR</sequence>
<organism evidence="2 3">
    <name type="scientific">Micromonospora endolithica</name>
    <dbReference type="NCBI Taxonomy" id="230091"/>
    <lineage>
        <taxon>Bacteria</taxon>
        <taxon>Bacillati</taxon>
        <taxon>Actinomycetota</taxon>
        <taxon>Actinomycetes</taxon>
        <taxon>Micromonosporales</taxon>
        <taxon>Micromonosporaceae</taxon>
        <taxon>Micromonospora</taxon>
    </lineage>
</organism>
<gene>
    <name evidence="2" type="ORF">D7223_16540</name>
</gene>
<name>A0A3A9ZD00_9ACTN</name>
<proteinExistence type="predicted"/>
<evidence type="ECO:0000256" key="1">
    <source>
        <dbReference type="SAM" id="MobiDB-lite"/>
    </source>
</evidence>
<comment type="caution">
    <text evidence="2">The sequence shown here is derived from an EMBL/GenBank/DDBJ whole genome shotgun (WGS) entry which is preliminary data.</text>
</comment>
<feature type="compositionally biased region" description="Basic residues" evidence="1">
    <location>
        <begin position="69"/>
        <end position="78"/>
    </location>
</feature>
<protein>
    <submittedName>
        <fullName evidence="2">Uncharacterized protein</fullName>
    </submittedName>
</protein>
<evidence type="ECO:0000313" key="3">
    <source>
        <dbReference type="Proteomes" id="UP000281726"/>
    </source>
</evidence>
<feature type="region of interest" description="Disordered" evidence="1">
    <location>
        <begin position="25"/>
        <end position="78"/>
    </location>
</feature>
<keyword evidence="3" id="KW-1185">Reference proteome</keyword>
<evidence type="ECO:0000313" key="2">
    <source>
        <dbReference type="EMBL" id="RKN45247.1"/>
    </source>
</evidence>
<reference evidence="2 3" key="1">
    <citation type="journal article" date="2004" name="Syst. Appl. Microbiol.">
        <title>Cryptoendolithic actinomycetes from antarctic sandstone rock samples: Micromonospora endolithica sp. nov. and two isolates related to Micromonospora coerulea Jensen 1932.</title>
        <authorList>
            <person name="Hirsch P."/>
            <person name="Mevs U."/>
            <person name="Kroppenstedt R.M."/>
            <person name="Schumann P."/>
            <person name="Stackebrandt E."/>
        </authorList>
    </citation>
    <scope>NUCLEOTIDE SEQUENCE [LARGE SCALE GENOMIC DNA]</scope>
    <source>
        <strain evidence="2 3">JCM 12677</strain>
    </source>
</reference>